<gene>
    <name evidence="1" type="ORF">CTI12_AA627720</name>
</gene>
<organism evidence="1 2">
    <name type="scientific">Artemisia annua</name>
    <name type="common">Sweet wormwood</name>
    <dbReference type="NCBI Taxonomy" id="35608"/>
    <lineage>
        <taxon>Eukaryota</taxon>
        <taxon>Viridiplantae</taxon>
        <taxon>Streptophyta</taxon>
        <taxon>Embryophyta</taxon>
        <taxon>Tracheophyta</taxon>
        <taxon>Spermatophyta</taxon>
        <taxon>Magnoliopsida</taxon>
        <taxon>eudicotyledons</taxon>
        <taxon>Gunneridae</taxon>
        <taxon>Pentapetalae</taxon>
        <taxon>asterids</taxon>
        <taxon>campanulids</taxon>
        <taxon>Asterales</taxon>
        <taxon>Asteraceae</taxon>
        <taxon>Asteroideae</taxon>
        <taxon>Anthemideae</taxon>
        <taxon>Artemisiinae</taxon>
        <taxon>Artemisia</taxon>
    </lineage>
</organism>
<proteinExistence type="predicted"/>
<keyword evidence="2" id="KW-1185">Reference proteome</keyword>
<dbReference type="Proteomes" id="UP000245207">
    <property type="component" value="Unassembled WGS sequence"/>
</dbReference>
<sequence length="112" mass="12630">MGNTFGLTNEATPKQIVLQHDHSPTRELEPGHMLLAPLINPAAESIVVNKQAPRRRIKLVITKQQLQQLVSKQISIQDIIRMQDTDNCSHDGPLTSIYWKPELGSIPEENEE</sequence>
<dbReference type="AlphaFoldDB" id="A0A2U1K9U3"/>
<protein>
    <submittedName>
        <fullName evidence="1">Uncharacterized protein</fullName>
    </submittedName>
</protein>
<name>A0A2U1K9U3_ARTAN</name>
<comment type="caution">
    <text evidence="1">The sequence shown here is derived from an EMBL/GenBank/DDBJ whole genome shotgun (WGS) entry which is preliminary data.</text>
</comment>
<accession>A0A2U1K9U3</accession>
<evidence type="ECO:0000313" key="1">
    <source>
        <dbReference type="EMBL" id="PWA27323.1"/>
    </source>
</evidence>
<reference evidence="1 2" key="1">
    <citation type="journal article" date="2018" name="Mol. Plant">
        <title>The genome of Artemisia annua provides insight into the evolution of Asteraceae family and artemisinin biosynthesis.</title>
        <authorList>
            <person name="Shen Q."/>
            <person name="Zhang L."/>
            <person name="Liao Z."/>
            <person name="Wang S."/>
            <person name="Yan T."/>
            <person name="Shi P."/>
            <person name="Liu M."/>
            <person name="Fu X."/>
            <person name="Pan Q."/>
            <person name="Wang Y."/>
            <person name="Lv Z."/>
            <person name="Lu X."/>
            <person name="Zhang F."/>
            <person name="Jiang W."/>
            <person name="Ma Y."/>
            <person name="Chen M."/>
            <person name="Hao X."/>
            <person name="Li L."/>
            <person name="Tang Y."/>
            <person name="Lv G."/>
            <person name="Zhou Y."/>
            <person name="Sun X."/>
            <person name="Brodelius P.E."/>
            <person name="Rose J.K.C."/>
            <person name="Tang K."/>
        </authorList>
    </citation>
    <scope>NUCLEOTIDE SEQUENCE [LARGE SCALE GENOMIC DNA]</scope>
    <source>
        <strain evidence="2">cv. Huhao1</strain>
        <tissue evidence="1">Leaf</tissue>
    </source>
</reference>
<evidence type="ECO:0000313" key="2">
    <source>
        <dbReference type="Proteomes" id="UP000245207"/>
    </source>
</evidence>
<dbReference type="OrthoDB" id="1908589at2759"/>
<dbReference type="EMBL" id="PKPP01027811">
    <property type="protein sequence ID" value="PWA27323.1"/>
    <property type="molecule type" value="Genomic_DNA"/>
</dbReference>